<dbReference type="SUPFAM" id="SSF143120">
    <property type="entry name" value="YefM-like"/>
    <property type="match status" value="1"/>
</dbReference>
<evidence type="ECO:0000313" key="2">
    <source>
        <dbReference type="EMBL" id="TQL58620.1"/>
    </source>
</evidence>
<dbReference type="Proteomes" id="UP000315389">
    <property type="component" value="Unassembled WGS sequence"/>
</dbReference>
<comment type="caution">
    <text evidence="2">The sequence shown here is derived from an EMBL/GenBank/DDBJ whole genome shotgun (WGS) entry which is preliminary data.</text>
</comment>
<reference evidence="2 3" key="1">
    <citation type="submission" date="2019-06" db="EMBL/GenBank/DDBJ databases">
        <title>Sequencing the genomes of 1000 actinobacteria strains.</title>
        <authorList>
            <person name="Klenk H.-P."/>
        </authorList>
    </citation>
    <scope>NUCLEOTIDE SEQUENCE [LARGE SCALE GENOMIC DNA]</scope>
    <source>
        <strain evidence="2 3">DSM 4813</strain>
    </source>
</reference>
<evidence type="ECO:0000256" key="1">
    <source>
        <dbReference type="ARBA" id="ARBA00009981"/>
    </source>
</evidence>
<gene>
    <name evidence="2" type="ORF">FB461_2038</name>
</gene>
<evidence type="ECO:0000313" key="3">
    <source>
        <dbReference type="Proteomes" id="UP000315389"/>
    </source>
</evidence>
<name>A0A542ZEC0_RARFA</name>
<dbReference type="AlphaFoldDB" id="A0A542ZEC0"/>
<proteinExistence type="inferred from homology"/>
<protein>
    <submittedName>
        <fullName evidence="2">Prevent-host-death family protein</fullName>
    </submittedName>
</protein>
<comment type="similarity">
    <text evidence="1">Belongs to the phD/YefM antitoxin family.</text>
</comment>
<sequence length="78" mass="8550">MATVSVRDLRNHGGDILNQVARGESVTVTRDGAEIARLEPLPRRSASPAELIARRRHLPKVDPSALRRDIDSILDASL</sequence>
<keyword evidence="3" id="KW-1185">Reference proteome</keyword>
<dbReference type="InterPro" id="IPR036165">
    <property type="entry name" value="YefM-like_sf"/>
</dbReference>
<dbReference type="Gene3D" id="3.40.1620.10">
    <property type="entry name" value="YefM-like domain"/>
    <property type="match status" value="1"/>
</dbReference>
<dbReference type="EMBL" id="VFOS01000003">
    <property type="protein sequence ID" value="TQL58620.1"/>
    <property type="molecule type" value="Genomic_DNA"/>
</dbReference>
<accession>A0A542ZEC0</accession>
<dbReference type="NCBIfam" id="TIGR01552">
    <property type="entry name" value="phd_fam"/>
    <property type="match status" value="1"/>
</dbReference>
<organism evidence="2 3">
    <name type="scientific">Rarobacter faecitabidus</name>
    <dbReference type="NCBI Taxonomy" id="13243"/>
    <lineage>
        <taxon>Bacteria</taxon>
        <taxon>Bacillati</taxon>
        <taxon>Actinomycetota</taxon>
        <taxon>Actinomycetes</taxon>
        <taxon>Micrococcales</taxon>
        <taxon>Rarobacteraceae</taxon>
        <taxon>Rarobacter</taxon>
    </lineage>
</organism>